<keyword evidence="3" id="KW-1185">Reference proteome</keyword>
<organism evidence="3 4">
    <name type="scientific">Cucurbita moschata</name>
    <name type="common">Winter crookneck squash</name>
    <name type="synonym">Cucurbita pepo var. moschata</name>
    <dbReference type="NCBI Taxonomy" id="3662"/>
    <lineage>
        <taxon>Eukaryota</taxon>
        <taxon>Viridiplantae</taxon>
        <taxon>Streptophyta</taxon>
        <taxon>Embryophyta</taxon>
        <taxon>Tracheophyta</taxon>
        <taxon>Spermatophyta</taxon>
        <taxon>Magnoliopsida</taxon>
        <taxon>eudicotyledons</taxon>
        <taxon>Gunneridae</taxon>
        <taxon>Pentapetalae</taxon>
        <taxon>rosids</taxon>
        <taxon>fabids</taxon>
        <taxon>Cucurbitales</taxon>
        <taxon>Cucurbitaceae</taxon>
        <taxon>Cucurbiteae</taxon>
        <taxon>Cucurbita</taxon>
    </lineage>
</organism>
<dbReference type="Pfam" id="PF00201">
    <property type="entry name" value="UDPGT"/>
    <property type="match status" value="1"/>
</dbReference>
<sequence length="447" mass="49712">MNGGSNMQLILFPLPYEGHMNPMLHLAQILHSKGFSITIIHIQHINSPHPSDYPSFTFRSIPHGLSGSDVTSRGVVEIITLVNDGRCVEPLRKCVAELVAASNIGCLITDAHWHFTQSVADEFQIRRVVLRTGNISAFLAMVGLPDLRRNGLLRSSEDPLPDFPHLRVKDLPAVKAQSPLLIEQLLSSILIQTKASSALIFNSFNDLEHEPLLRCRQLFSPNPIFPLGPFHKQLPLTQTSLPPQPPHSSLSWLNTKPRKSVLYVSFGTLATIDPHEFVEIAWGLANSSYCFFLWVVRPGMVSGSEWLESLPDGFVEMVGERGLIVKWAPQREVLAHPAIGGFWTHNGWNSTIESICEGVPMLCYPCLGDQMANARYVSDVWGIGLLLGDKLERGEIEKGIRKLMTERENGGILTRAKDLKEKADFCIKEGGSTFQSLQNLVDFILNT</sequence>
<reference evidence="4" key="1">
    <citation type="submission" date="2025-08" db="UniProtKB">
        <authorList>
            <consortium name="RefSeq"/>
        </authorList>
    </citation>
    <scope>IDENTIFICATION</scope>
    <source>
        <tissue evidence="4">Young leaves</tissue>
    </source>
</reference>
<dbReference type="GO" id="GO:0080043">
    <property type="term" value="F:quercetin 3-O-glucosyltransferase activity"/>
    <property type="evidence" value="ECO:0007669"/>
    <property type="project" value="TreeGrafter"/>
</dbReference>
<accession>A0A6J1FMC8</accession>
<evidence type="ECO:0000313" key="4">
    <source>
        <dbReference type="RefSeq" id="XP_022939315.1"/>
    </source>
</evidence>
<dbReference type="AlphaFoldDB" id="A0A6J1FMC8"/>
<proteinExistence type="inferred from homology"/>
<dbReference type="RefSeq" id="XP_022939315.1">
    <property type="nucleotide sequence ID" value="XM_023083547.1"/>
</dbReference>
<comment type="similarity">
    <text evidence="1">Belongs to the UDP-glycosyltransferase family.</text>
</comment>
<dbReference type="FunFam" id="3.40.50.2000:FF:000120">
    <property type="entry name" value="UDP-glycosyltransferase 76C1"/>
    <property type="match status" value="1"/>
</dbReference>
<dbReference type="KEGG" id="cmos:111445269"/>
<dbReference type="GO" id="GO:0080044">
    <property type="term" value="F:quercetin 7-O-glucosyltransferase activity"/>
    <property type="evidence" value="ECO:0007669"/>
    <property type="project" value="TreeGrafter"/>
</dbReference>
<dbReference type="Gene3D" id="3.40.50.2000">
    <property type="entry name" value="Glycogen Phosphorylase B"/>
    <property type="match status" value="2"/>
</dbReference>
<protein>
    <submittedName>
        <fullName evidence="4">UDP-glycosyltransferase 76C4-like</fullName>
    </submittedName>
</protein>
<dbReference type="Proteomes" id="UP000504609">
    <property type="component" value="Unplaced"/>
</dbReference>
<evidence type="ECO:0000313" key="3">
    <source>
        <dbReference type="Proteomes" id="UP000504609"/>
    </source>
</evidence>
<dbReference type="PANTHER" id="PTHR11926:SF1464">
    <property type="entry name" value="UDP-GLYCOSYLTRANSFERASE 76B1-LIKE"/>
    <property type="match status" value="1"/>
</dbReference>
<dbReference type="PANTHER" id="PTHR11926">
    <property type="entry name" value="GLUCOSYL/GLUCURONOSYL TRANSFERASES"/>
    <property type="match status" value="1"/>
</dbReference>
<keyword evidence="2" id="KW-0808">Transferase</keyword>
<evidence type="ECO:0000256" key="2">
    <source>
        <dbReference type="ARBA" id="ARBA00022679"/>
    </source>
</evidence>
<name>A0A6J1FMC8_CUCMO</name>
<dbReference type="SUPFAM" id="SSF53756">
    <property type="entry name" value="UDP-Glycosyltransferase/glycogen phosphorylase"/>
    <property type="match status" value="1"/>
</dbReference>
<dbReference type="CDD" id="cd03784">
    <property type="entry name" value="GT1_Gtf-like"/>
    <property type="match status" value="1"/>
</dbReference>
<dbReference type="InterPro" id="IPR002213">
    <property type="entry name" value="UDP_glucos_trans"/>
</dbReference>
<evidence type="ECO:0000256" key="1">
    <source>
        <dbReference type="ARBA" id="ARBA00009995"/>
    </source>
</evidence>
<dbReference type="FunFam" id="3.40.50.2000:FF:000040">
    <property type="entry name" value="UDP-glycosyltransferase 76C1"/>
    <property type="match status" value="1"/>
</dbReference>
<dbReference type="GO" id="GO:0009863">
    <property type="term" value="P:salicylic acid mediated signaling pathway"/>
    <property type="evidence" value="ECO:0007669"/>
    <property type="project" value="TreeGrafter"/>
</dbReference>
<gene>
    <name evidence="4" type="primary">LOC111445269</name>
</gene>
<dbReference type="GeneID" id="111445269"/>